<feature type="compositionally biased region" description="Low complexity" evidence="2">
    <location>
        <begin position="672"/>
        <end position="682"/>
    </location>
</feature>
<evidence type="ECO:0000313" key="5">
    <source>
        <dbReference type="Proteomes" id="UP000830835"/>
    </source>
</evidence>
<evidence type="ECO:0000256" key="2">
    <source>
        <dbReference type="SAM" id="MobiDB-lite"/>
    </source>
</evidence>
<feature type="signal peptide" evidence="3">
    <location>
        <begin position="1"/>
        <end position="18"/>
    </location>
</feature>
<keyword evidence="5" id="KW-1185">Reference proteome</keyword>
<proteinExistence type="predicted"/>
<gene>
    <name evidence="4" type="ORF">JX360_07385</name>
</gene>
<feature type="region of interest" description="Disordered" evidence="2">
    <location>
        <begin position="639"/>
        <end position="725"/>
    </location>
</feature>
<dbReference type="EMBL" id="JAFIRA010000015">
    <property type="protein sequence ID" value="MCJ2542730.1"/>
    <property type="molecule type" value="Genomic_DNA"/>
</dbReference>
<keyword evidence="1" id="KW-0175">Coiled coil</keyword>
<feature type="compositionally biased region" description="Low complexity" evidence="2">
    <location>
        <begin position="696"/>
        <end position="725"/>
    </location>
</feature>
<sequence length="725" mass="81364">MTLLVVLALPFATGSAQAQTSSCPYANLRFESVLAVDANRICEAAAPWSEKGFRVLVYLTDARDPTENAWFERIDRVEAEAGLRDLSQADFYDRNGLTLAASTDTTLPWGFNITYGETLYGTRLDTSDREYERIRTNVRYLLRQGDPSQALVTGLTESYALAYPPPTSRWLLESLGIGGGAAIGSVIYLSRQRRRKQLQNQIQALQASVATLLLALEHLLPSEKAEEMILYRLYLGLGGDRYPHLRSQILNTLQKCRRSLTQAFLVQGQLSDQTATTLPELEQQVEAWERLYVSLVGSREHLLNLTEEQLQTLLNPVQFLPSDQRQGSLSHQLEDLRQQLEGRPLKVTLLRVDPKQLDTDGILGLIDQIHQDLNRLQTAPTRLPAQLATLGNLLRRPPARIPVQQLAGLLRQAQALRQNGLDLDGLELVEAGIRCVEVLAQIQTWREQGYRFPKLATELAQLQAALGSLLQVNPGQLASAIPSLQKAIDALDNHSRAHVQQHQKNQAELSQIQTQLQTLSCQRLPDLERRIAKASRGWRMSGIRFPLLDEDLNAAKQLLFYVEQEGIPAIQRWNSLSDHASGTESSQQFERAEQEINRVKASLQRCQETLDRIEKYLRQIEQESYDYDRSSDTVVVVKSEKSTWRTPSKSLDKYSSSSPYWQDSPKPNPRASKSSGMHSSSSPHWQDSPKPNPGASKSSDMHSSSSSSWQDNSSRDSSGGSSRRR</sequence>
<evidence type="ECO:0000256" key="1">
    <source>
        <dbReference type="SAM" id="Coils"/>
    </source>
</evidence>
<accession>A0ABT0CAB8</accession>
<organism evidence="4 5">
    <name type="scientific">Thermostichus vulcanus str. 'Rupite'</name>
    <dbReference type="NCBI Taxonomy" id="2813851"/>
    <lineage>
        <taxon>Bacteria</taxon>
        <taxon>Bacillati</taxon>
        <taxon>Cyanobacteriota</taxon>
        <taxon>Cyanophyceae</taxon>
        <taxon>Thermostichales</taxon>
        <taxon>Thermostichaceae</taxon>
        <taxon>Thermostichus</taxon>
    </lineage>
</organism>
<dbReference type="RefSeq" id="WP_244350014.1">
    <property type="nucleotide sequence ID" value="NZ_JAFIRA010000015.1"/>
</dbReference>
<name>A0ABT0CAB8_THEVL</name>
<evidence type="ECO:0000256" key="3">
    <source>
        <dbReference type="SAM" id="SignalP"/>
    </source>
</evidence>
<keyword evidence="3" id="KW-0732">Signal</keyword>
<dbReference type="Proteomes" id="UP000830835">
    <property type="component" value="Unassembled WGS sequence"/>
</dbReference>
<protein>
    <submittedName>
        <fullName evidence="4">Uncharacterized protein</fullName>
    </submittedName>
</protein>
<evidence type="ECO:0000313" key="4">
    <source>
        <dbReference type="EMBL" id="MCJ2542730.1"/>
    </source>
</evidence>
<feature type="chain" id="PRO_5047292856" evidence="3">
    <location>
        <begin position="19"/>
        <end position="725"/>
    </location>
</feature>
<feature type="coiled-coil region" evidence="1">
    <location>
        <begin position="589"/>
        <end position="623"/>
    </location>
</feature>
<reference evidence="4" key="1">
    <citation type="submission" date="2021-02" db="EMBL/GenBank/DDBJ databases">
        <title>The CRISPR/cas machinery reduction and long-range gene transfer in the hot spring cyanobacterium Synechococcus.</title>
        <authorList>
            <person name="Dvorak P."/>
            <person name="Jahodarova E."/>
            <person name="Hasler P."/>
            <person name="Poulickova A."/>
        </authorList>
    </citation>
    <scope>NUCLEOTIDE SEQUENCE</scope>
    <source>
        <strain evidence="4">Rupite</strain>
    </source>
</reference>
<feature type="coiled-coil region" evidence="1">
    <location>
        <begin position="188"/>
        <end position="215"/>
    </location>
</feature>
<comment type="caution">
    <text evidence="4">The sequence shown here is derived from an EMBL/GenBank/DDBJ whole genome shotgun (WGS) entry which is preliminary data.</text>
</comment>
<feature type="compositionally biased region" description="Low complexity" evidence="2">
    <location>
        <begin position="647"/>
        <end position="660"/>
    </location>
</feature>